<dbReference type="Gene3D" id="3.60.21.10">
    <property type="match status" value="1"/>
</dbReference>
<name>A0AAX4PLZ2_9CHLO</name>
<accession>A0AAX4PLZ2</accession>
<proteinExistence type="predicted"/>
<feature type="region of interest" description="Disordered" evidence="1">
    <location>
        <begin position="52"/>
        <end position="78"/>
    </location>
</feature>
<protein>
    <submittedName>
        <fullName evidence="3">Metallophosphatase</fullName>
    </submittedName>
</protein>
<dbReference type="Gene3D" id="1.25.40.10">
    <property type="entry name" value="Tetratricopeptide repeat domain"/>
    <property type="match status" value="1"/>
</dbReference>
<dbReference type="PANTHER" id="PTHR36492:SF2">
    <property type="entry name" value="[ACYL-CARRIER-PROTEIN] PHOSPHODIESTERASE PPTH"/>
    <property type="match status" value="1"/>
</dbReference>
<dbReference type="EMBL" id="CP151519">
    <property type="protein sequence ID" value="WZN67358.1"/>
    <property type="molecule type" value="Genomic_DNA"/>
</dbReference>
<feature type="compositionally biased region" description="Basic and acidic residues" evidence="1">
    <location>
        <begin position="69"/>
        <end position="78"/>
    </location>
</feature>
<dbReference type="CDD" id="cd00838">
    <property type="entry name" value="MPP_superfamily"/>
    <property type="match status" value="1"/>
</dbReference>
<keyword evidence="4" id="KW-1185">Reference proteome</keyword>
<evidence type="ECO:0000259" key="2">
    <source>
        <dbReference type="Pfam" id="PF00149"/>
    </source>
</evidence>
<dbReference type="SUPFAM" id="SSF56300">
    <property type="entry name" value="Metallo-dependent phosphatases"/>
    <property type="match status" value="1"/>
</dbReference>
<dbReference type="Pfam" id="PF00149">
    <property type="entry name" value="Metallophos"/>
    <property type="match status" value="1"/>
</dbReference>
<dbReference type="Proteomes" id="UP001472866">
    <property type="component" value="Chromosome 19"/>
</dbReference>
<dbReference type="InterPro" id="IPR029052">
    <property type="entry name" value="Metallo-depent_PP-like"/>
</dbReference>
<evidence type="ECO:0000313" key="4">
    <source>
        <dbReference type="Proteomes" id="UP001472866"/>
    </source>
</evidence>
<dbReference type="InterPro" id="IPR004843">
    <property type="entry name" value="Calcineurin-like_PHP"/>
</dbReference>
<gene>
    <name evidence="3" type="ORF">HKI87_19g89330</name>
</gene>
<feature type="domain" description="Calcineurin-like phosphoesterase" evidence="2">
    <location>
        <begin position="220"/>
        <end position="446"/>
    </location>
</feature>
<evidence type="ECO:0000256" key="1">
    <source>
        <dbReference type="SAM" id="MobiDB-lite"/>
    </source>
</evidence>
<organism evidence="3 4">
    <name type="scientific">Chloropicon roscoffensis</name>
    <dbReference type="NCBI Taxonomy" id="1461544"/>
    <lineage>
        <taxon>Eukaryota</taxon>
        <taxon>Viridiplantae</taxon>
        <taxon>Chlorophyta</taxon>
        <taxon>Chloropicophyceae</taxon>
        <taxon>Chloropicales</taxon>
        <taxon>Chloropicaceae</taxon>
        <taxon>Chloropicon</taxon>
    </lineage>
</organism>
<dbReference type="InterPro" id="IPR011990">
    <property type="entry name" value="TPR-like_helical_dom_sf"/>
</dbReference>
<reference evidence="3 4" key="1">
    <citation type="submission" date="2024-03" db="EMBL/GenBank/DDBJ databases">
        <title>Complete genome sequence of the green alga Chloropicon roscoffensis RCC1871.</title>
        <authorList>
            <person name="Lemieux C."/>
            <person name="Pombert J.-F."/>
            <person name="Otis C."/>
            <person name="Turmel M."/>
        </authorList>
    </citation>
    <scope>NUCLEOTIDE SEQUENCE [LARGE SCALE GENOMIC DNA]</scope>
    <source>
        <strain evidence="3 4">RCC1871</strain>
    </source>
</reference>
<sequence length="480" mass="53820">MFRKALRHAQRCIHLRPGWQKALKRREDAVRALGCAAGDDLARSLDASLELGGRGESQAAARAPSSNTRSREDPKAEGDRLFKRSDYAGAEARYTEALEDEGSHHHRAKLFSNRSACRAKLGRWLPALQDGQTALKLSPKWYKAWMRVACAMEGLGNVLDAYCVYCKGLGQCEEALELWRAAASLLPRVPITDTHVSLRPGTRAMERFKMDSTFPRNRTRVFAISDVHIDQHGNVGWVKGLSEENFKNDVVMIAGDVGDTMNALKICLKEFKKRFRRVFFCPGNHDLWVRRDTSDRIYPDSIAKLAAMHNVCQEVGADMGPAEVAQGVFVVPMFSWYNHQFDEGDPHPGGLRYDSFCEWPQALGGHLEVWKYFIKLNASRVAVDYKKGYRGEGDPCVLSMSHFLPRVELPFSRGVTELAKAVGCKELDLQIQQIDSDVHVFGHSHVNIDTTCGDRETRYVQSALEGGGGLKKIFDRGHLV</sequence>
<dbReference type="PANTHER" id="PTHR36492">
    <property type="match status" value="1"/>
</dbReference>
<dbReference type="AlphaFoldDB" id="A0AAX4PLZ2"/>
<dbReference type="SUPFAM" id="SSF48452">
    <property type="entry name" value="TPR-like"/>
    <property type="match status" value="1"/>
</dbReference>
<dbReference type="GO" id="GO:0016787">
    <property type="term" value="F:hydrolase activity"/>
    <property type="evidence" value="ECO:0007669"/>
    <property type="project" value="InterPro"/>
</dbReference>
<evidence type="ECO:0000313" key="3">
    <source>
        <dbReference type="EMBL" id="WZN67358.1"/>
    </source>
</evidence>
<dbReference type="InterPro" id="IPR052963">
    <property type="entry name" value="Pantetheine_PDE"/>
</dbReference>